<keyword evidence="9 14" id="KW-0041">Annexin</keyword>
<dbReference type="InterPro" id="IPR001464">
    <property type="entry name" value="Annexin"/>
</dbReference>
<dbReference type="Gene3D" id="1.10.220.10">
    <property type="entry name" value="Annexin"/>
    <property type="match status" value="4"/>
</dbReference>
<dbReference type="GO" id="GO:0043657">
    <property type="term" value="C:host cell"/>
    <property type="evidence" value="ECO:0007669"/>
    <property type="project" value="UniProtKB-SubCell"/>
</dbReference>
<dbReference type="FunFam" id="1.10.220.10:FF:000003">
    <property type="entry name" value="Annexin"/>
    <property type="match status" value="1"/>
</dbReference>
<keyword evidence="7 14" id="KW-0677">Repeat</keyword>
<dbReference type="GO" id="GO:0005886">
    <property type="term" value="C:plasma membrane"/>
    <property type="evidence" value="ECO:0007669"/>
    <property type="project" value="TreeGrafter"/>
</dbReference>
<dbReference type="Proteomes" id="UP001162480">
    <property type="component" value="Chromosome 23"/>
</dbReference>
<dbReference type="AlphaFoldDB" id="A0AA36FJY5"/>
<dbReference type="FunFam" id="1.10.220.10:FF:000002">
    <property type="entry name" value="Annexin"/>
    <property type="match status" value="1"/>
</dbReference>
<protein>
    <recommendedName>
        <fullName evidence="13 14">Annexin</fullName>
    </recommendedName>
</protein>
<evidence type="ECO:0000256" key="11">
    <source>
        <dbReference type="ARBA" id="ARBA00059330"/>
    </source>
</evidence>
<dbReference type="GO" id="GO:0005634">
    <property type="term" value="C:nucleus"/>
    <property type="evidence" value="ECO:0007669"/>
    <property type="project" value="TreeGrafter"/>
</dbReference>
<dbReference type="PANTHER" id="PTHR10502:SF102">
    <property type="entry name" value="ANNEXIN B11"/>
    <property type="match status" value="1"/>
</dbReference>
<evidence type="ECO:0000256" key="1">
    <source>
        <dbReference type="ARBA" id="ARBA00004340"/>
    </source>
</evidence>
<evidence type="ECO:0000256" key="9">
    <source>
        <dbReference type="ARBA" id="ARBA00023216"/>
    </source>
</evidence>
<evidence type="ECO:0000256" key="5">
    <source>
        <dbReference type="ARBA" id="ARBA00022553"/>
    </source>
</evidence>
<keyword evidence="6" id="KW-0479">Metal-binding</keyword>
<evidence type="ECO:0000256" key="4">
    <source>
        <dbReference type="ARBA" id="ARBA00011738"/>
    </source>
</evidence>
<keyword evidence="5" id="KW-0597">Phosphoprotein</keyword>
<dbReference type="FunFam" id="1.10.220.10:FF:000001">
    <property type="entry name" value="Annexin"/>
    <property type="match status" value="1"/>
</dbReference>
<dbReference type="PROSITE" id="PS51897">
    <property type="entry name" value="ANNEXIN_2"/>
    <property type="match status" value="4"/>
</dbReference>
<comment type="subcellular location">
    <subcellularLocation>
        <location evidence="1">Host cell</location>
    </subcellularLocation>
    <subcellularLocation>
        <location evidence="2">Secreted</location>
        <location evidence="2">Extracellular exosome</location>
    </subcellularLocation>
    <subcellularLocation>
        <location evidence="12">Tegument</location>
    </subcellularLocation>
</comment>
<organism evidence="15 16">
    <name type="scientific">Octopus vulgaris</name>
    <name type="common">Common octopus</name>
    <dbReference type="NCBI Taxonomy" id="6645"/>
    <lineage>
        <taxon>Eukaryota</taxon>
        <taxon>Metazoa</taxon>
        <taxon>Spiralia</taxon>
        <taxon>Lophotrochozoa</taxon>
        <taxon>Mollusca</taxon>
        <taxon>Cephalopoda</taxon>
        <taxon>Coleoidea</taxon>
        <taxon>Octopodiformes</taxon>
        <taxon>Octopoda</taxon>
        <taxon>Incirrata</taxon>
        <taxon>Octopodidae</taxon>
        <taxon>Octopus</taxon>
    </lineage>
</organism>
<accession>A0AA36FJY5</accession>
<proteinExistence type="inferred from homology"/>
<comment type="function">
    <text evidence="11">Involved in reproduction of the worm. Involved in host-parasite interaction. Delivered into the host cell by means of parasite exosomes. Binds to acidic phospholipid membranes in a calcium-dependent manner in vitro. Causes aggregation of liposomes in the presence of calcium, but not in its absence. Likely to promote membrane fusion. May provide structural integrity within the tegument.</text>
</comment>
<dbReference type="SUPFAM" id="SSF47874">
    <property type="entry name" value="Annexin"/>
    <property type="match status" value="1"/>
</dbReference>
<evidence type="ECO:0000256" key="13">
    <source>
        <dbReference type="ARBA" id="ARBA00077076"/>
    </source>
</evidence>
<dbReference type="GO" id="GO:0005509">
    <property type="term" value="F:calcium ion binding"/>
    <property type="evidence" value="ECO:0007669"/>
    <property type="project" value="InterPro"/>
</dbReference>
<evidence type="ECO:0000313" key="15">
    <source>
        <dbReference type="EMBL" id="CAI9739759.1"/>
    </source>
</evidence>
<dbReference type="GO" id="GO:0005544">
    <property type="term" value="F:calcium-dependent phospholipid binding"/>
    <property type="evidence" value="ECO:0007669"/>
    <property type="project" value="UniProtKB-KW"/>
</dbReference>
<dbReference type="FunFam" id="1.10.220.10:FF:000005">
    <property type="entry name" value="Annexin"/>
    <property type="match status" value="1"/>
</dbReference>
<keyword evidence="8 14" id="KW-0106">Calcium</keyword>
<evidence type="ECO:0000256" key="3">
    <source>
        <dbReference type="ARBA" id="ARBA00007831"/>
    </source>
</evidence>
<evidence type="ECO:0000313" key="16">
    <source>
        <dbReference type="Proteomes" id="UP001162480"/>
    </source>
</evidence>
<dbReference type="SMART" id="SM00335">
    <property type="entry name" value="ANX"/>
    <property type="match status" value="4"/>
</dbReference>
<dbReference type="InterPro" id="IPR037104">
    <property type="entry name" value="Annexin_sf"/>
</dbReference>
<dbReference type="InterPro" id="IPR018502">
    <property type="entry name" value="Annexin_repeat"/>
</dbReference>
<evidence type="ECO:0000256" key="12">
    <source>
        <dbReference type="ARBA" id="ARBA00060393"/>
    </source>
</evidence>
<dbReference type="GO" id="GO:0012506">
    <property type="term" value="C:vesicle membrane"/>
    <property type="evidence" value="ECO:0007669"/>
    <property type="project" value="TreeGrafter"/>
</dbReference>
<sequence length="373" mass="41942">MISLQNLDKQQKGFEYPHTHYTKEFPSSFKMNMNKNTKQHSQDSPPLITFSVFHSPSNKMSATVSGRCDFNCEEACEKLKNAMDGLGTNEEDIIEVLVTHNCEQRQEIKTQYKQAYGEDLIEDLKSELSGNLEDVIVALFDSPREFDVHEIHRAIACMGTDESTLIEILVTRTNEEIEEIKAKYEEEYEVSMEDDISSDTSGYFRRLMVSLCTASRDNDWWPDADKAAEDAQKLFDDGEGQLGTDECTFNSILCTRTLPQLRATFEAYQELAGHSLREAVESETSGAVQEGYLAIIDAATNLTEYFAKLLHKSMSGAGTTDSALIRAIVSRSEVDLQDIKDEFQALYEKPLAEMVSNDCGGDYKSILLKVIGD</sequence>
<evidence type="ECO:0000256" key="2">
    <source>
        <dbReference type="ARBA" id="ARBA00004550"/>
    </source>
</evidence>
<comment type="domain">
    <text evidence="14">A pair of annexin repeats may form one binding site for calcium and phospholipid.</text>
</comment>
<evidence type="ECO:0000256" key="6">
    <source>
        <dbReference type="ARBA" id="ARBA00022723"/>
    </source>
</evidence>
<dbReference type="GO" id="GO:0001786">
    <property type="term" value="F:phosphatidylserine binding"/>
    <property type="evidence" value="ECO:0007669"/>
    <property type="project" value="TreeGrafter"/>
</dbReference>
<comment type="similarity">
    <text evidence="3 14">Belongs to the annexin family.</text>
</comment>
<evidence type="ECO:0000256" key="8">
    <source>
        <dbReference type="ARBA" id="ARBA00022837"/>
    </source>
</evidence>
<keyword evidence="10 14" id="KW-0111">Calcium/phospholipid-binding</keyword>
<dbReference type="PROSITE" id="PS00223">
    <property type="entry name" value="ANNEXIN_1"/>
    <property type="match status" value="2"/>
</dbReference>
<dbReference type="Pfam" id="PF00191">
    <property type="entry name" value="Annexin"/>
    <property type="match status" value="4"/>
</dbReference>
<dbReference type="GO" id="GO:0005737">
    <property type="term" value="C:cytoplasm"/>
    <property type="evidence" value="ECO:0007669"/>
    <property type="project" value="TreeGrafter"/>
</dbReference>
<evidence type="ECO:0000256" key="7">
    <source>
        <dbReference type="ARBA" id="ARBA00022737"/>
    </source>
</evidence>
<dbReference type="PRINTS" id="PR00196">
    <property type="entry name" value="ANNEXIN"/>
</dbReference>
<dbReference type="GO" id="GO:0005576">
    <property type="term" value="C:extracellular region"/>
    <property type="evidence" value="ECO:0007669"/>
    <property type="project" value="UniProtKB-SubCell"/>
</dbReference>
<dbReference type="EMBL" id="OX597836">
    <property type="protein sequence ID" value="CAI9739759.1"/>
    <property type="molecule type" value="Genomic_DNA"/>
</dbReference>
<reference evidence="15" key="1">
    <citation type="submission" date="2023-08" db="EMBL/GenBank/DDBJ databases">
        <authorList>
            <person name="Alioto T."/>
            <person name="Alioto T."/>
            <person name="Gomez Garrido J."/>
        </authorList>
    </citation>
    <scope>NUCLEOTIDE SEQUENCE</scope>
</reference>
<dbReference type="InterPro" id="IPR018252">
    <property type="entry name" value="Annexin_repeat_CS"/>
</dbReference>
<evidence type="ECO:0000256" key="10">
    <source>
        <dbReference type="ARBA" id="ARBA00023302"/>
    </source>
</evidence>
<name>A0AA36FJY5_OCTVU</name>
<dbReference type="PANTHER" id="PTHR10502">
    <property type="entry name" value="ANNEXIN"/>
    <property type="match status" value="1"/>
</dbReference>
<evidence type="ECO:0000256" key="14">
    <source>
        <dbReference type="RuleBase" id="RU003540"/>
    </source>
</evidence>
<comment type="subunit">
    <text evidence="4">Homodimer.</text>
</comment>
<gene>
    <name evidence="15" type="ORF">OCTVUL_1B002174</name>
</gene>
<keyword evidence="16" id="KW-1185">Reference proteome</keyword>